<comment type="caution">
    <text evidence="1">The sequence shown here is derived from an EMBL/GenBank/DDBJ whole genome shotgun (WGS) entry which is preliminary data.</text>
</comment>
<dbReference type="AlphaFoldDB" id="A0A918Y758"/>
<evidence type="ECO:0000313" key="1">
    <source>
        <dbReference type="EMBL" id="GHD92812.1"/>
    </source>
</evidence>
<reference evidence="1" key="2">
    <citation type="submission" date="2020-09" db="EMBL/GenBank/DDBJ databases">
        <authorList>
            <person name="Sun Q."/>
            <person name="Ohkuma M."/>
        </authorList>
    </citation>
    <scope>NUCLEOTIDE SEQUENCE</scope>
    <source>
        <strain evidence="1">JCM 4654</strain>
    </source>
</reference>
<keyword evidence="2" id="KW-1185">Reference proteome</keyword>
<dbReference type="EMBL" id="BMVF01000013">
    <property type="protein sequence ID" value="GHD92812.1"/>
    <property type="molecule type" value="Genomic_DNA"/>
</dbReference>
<name>A0A918Y758_9ACTN</name>
<protein>
    <submittedName>
        <fullName evidence="1">Uncharacterized protein</fullName>
    </submittedName>
</protein>
<reference evidence="1" key="1">
    <citation type="journal article" date="2014" name="Int. J. Syst. Evol. Microbiol.">
        <title>Complete genome sequence of Corynebacterium casei LMG S-19264T (=DSM 44701T), isolated from a smear-ripened cheese.</title>
        <authorList>
            <consortium name="US DOE Joint Genome Institute (JGI-PGF)"/>
            <person name="Walter F."/>
            <person name="Albersmeier A."/>
            <person name="Kalinowski J."/>
            <person name="Ruckert C."/>
        </authorList>
    </citation>
    <scope>NUCLEOTIDE SEQUENCE</scope>
    <source>
        <strain evidence="1">JCM 4654</strain>
    </source>
</reference>
<dbReference type="Proteomes" id="UP000608955">
    <property type="component" value="Unassembled WGS sequence"/>
</dbReference>
<sequence length="69" mass="7184">MWAGPEPTQIAFSPDELAVYGVHSAEEEAADALLLRVAVRPGALPVAVPRAELPLQDGAGDVLRYSTAG</sequence>
<proteinExistence type="predicted"/>
<accession>A0A918Y758</accession>
<evidence type="ECO:0000313" key="2">
    <source>
        <dbReference type="Proteomes" id="UP000608955"/>
    </source>
</evidence>
<gene>
    <name evidence="1" type="ORF">GCM10010508_47130</name>
</gene>
<organism evidence="1 2">
    <name type="scientific">Streptomyces naganishii JCM 4654</name>
    <dbReference type="NCBI Taxonomy" id="1306179"/>
    <lineage>
        <taxon>Bacteria</taxon>
        <taxon>Bacillati</taxon>
        <taxon>Actinomycetota</taxon>
        <taxon>Actinomycetes</taxon>
        <taxon>Kitasatosporales</taxon>
        <taxon>Streptomycetaceae</taxon>
        <taxon>Streptomyces</taxon>
    </lineage>
</organism>